<organism evidence="2 3">
    <name type="scientific">Canavalia gladiata</name>
    <name type="common">Sword bean</name>
    <name type="synonym">Dolichos gladiatus</name>
    <dbReference type="NCBI Taxonomy" id="3824"/>
    <lineage>
        <taxon>Eukaryota</taxon>
        <taxon>Viridiplantae</taxon>
        <taxon>Streptophyta</taxon>
        <taxon>Embryophyta</taxon>
        <taxon>Tracheophyta</taxon>
        <taxon>Spermatophyta</taxon>
        <taxon>Magnoliopsida</taxon>
        <taxon>eudicotyledons</taxon>
        <taxon>Gunneridae</taxon>
        <taxon>Pentapetalae</taxon>
        <taxon>rosids</taxon>
        <taxon>fabids</taxon>
        <taxon>Fabales</taxon>
        <taxon>Fabaceae</taxon>
        <taxon>Papilionoideae</taxon>
        <taxon>50 kb inversion clade</taxon>
        <taxon>NPAAA clade</taxon>
        <taxon>indigoferoid/millettioid clade</taxon>
        <taxon>Phaseoleae</taxon>
        <taxon>Canavalia</taxon>
    </lineage>
</organism>
<feature type="region of interest" description="Disordered" evidence="1">
    <location>
        <begin position="1"/>
        <end position="45"/>
    </location>
</feature>
<dbReference type="Proteomes" id="UP001367508">
    <property type="component" value="Unassembled WGS sequence"/>
</dbReference>
<accession>A0AAN9KE04</accession>
<reference evidence="2 3" key="1">
    <citation type="submission" date="2024-01" db="EMBL/GenBank/DDBJ databases">
        <title>The genomes of 5 underutilized Papilionoideae crops provide insights into root nodulation and disease resistanc.</title>
        <authorList>
            <person name="Jiang F."/>
        </authorList>
    </citation>
    <scope>NUCLEOTIDE SEQUENCE [LARGE SCALE GENOMIC DNA]</scope>
    <source>
        <strain evidence="2">LVBAO_FW01</strain>
        <tissue evidence="2">Leaves</tissue>
    </source>
</reference>
<sequence length="88" mass="9917">MAGSMDSLDFPVPVFPAEKRHRSRNDGGINDQRQDEAFTKKGRKEEINIPQLGKTIEIGFTPLSSFSYFTTLFDQVMPELPEPTTIQA</sequence>
<protein>
    <submittedName>
        <fullName evidence="2">Uncharacterized protein</fullName>
    </submittedName>
</protein>
<feature type="compositionally biased region" description="Basic and acidic residues" evidence="1">
    <location>
        <begin position="32"/>
        <end position="45"/>
    </location>
</feature>
<dbReference type="AlphaFoldDB" id="A0AAN9KE04"/>
<keyword evidence="3" id="KW-1185">Reference proteome</keyword>
<evidence type="ECO:0000313" key="2">
    <source>
        <dbReference type="EMBL" id="KAK7315254.1"/>
    </source>
</evidence>
<evidence type="ECO:0000256" key="1">
    <source>
        <dbReference type="SAM" id="MobiDB-lite"/>
    </source>
</evidence>
<gene>
    <name evidence="2" type="ORF">VNO77_33792</name>
</gene>
<dbReference type="EMBL" id="JAYMYQ010000008">
    <property type="protein sequence ID" value="KAK7315254.1"/>
    <property type="molecule type" value="Genomic_DNA"/>
</dbReference>
<evidence type="ECO:0000313" key="3">
    <source>
        <dbReference type="Proteomes" id="UP001367508"/>
    </source>
</evidence>
<comment type="caution">
    <text evidence="2">The sequence shown here is derived from an EMBL/GenBank/DDBJ whole genome shotgun (WGS) entry which is preliminary data.</text>
</comment>
<name>A0AAN9KE04_CANGL</name>
<proteinExistence type="predicted"/>